<accession>T1JAE7</accession>
<dbReference type="SUPFAM" id="SSF58113">
    <property type="entry name" value="Apolipoprotein A-I"/>
    <property type="match status" value="1"/>
</dbReference>
<dbReference type="Gene3D" id="1.20.5.1230">
    <property type="entry name" value="Apolipoprotein A-I"/>
    <property type="match status" value="1"/>
</dbReference>
<name>T1JAE7_STRMM</name>
<feature type="coiled-coil region" evidence="1">
    <location>
        <begin position="93"/>
        <end position="149"/>
    </location>
</feature>
<evidence type="ECO:0000313" key="3">
    <source>
        <dbReference type="EnsemblMetazoa" id="SMAR010713-PA"/>
    </source>
</evidence>
<feature type="chain" id="PRO_5004590340" evidence="2">
    <location>
        <begin position="23"/>
        <end position="253"/>
    </location>
</feature>
<dbReference type="EnsemblMetazoa" id="SMAR010713-RA">
    <property type="protein sequence ID" value="SMAR010713-PA"/>
    <property type="gene ID" value="SMAR010713"/>
</dbReference>
<protein>
    <submittedName>
        <fullName evidence="3">Uncharacterized protein</fullName>
    </submittedName>
</protein>
<organism evidence="3 4">
    <name type="scientific">Strigamia maritima</name>
    <name type="common">European centipede</name>
    <name type="synonym">Geophilus maritimus</name>
    <dbReference type="NCBI Taxonomy" id="126957"/>
    <lineage>
        <taxon>Eukaryota</taxon>
        <taxon>Metazoa</taxon>
        <taxon>Ecdysozoa</taxon>
        <taxon>Arthropoda</taxon>
        <taxon>Myriapoda</taxon>
        <taxon>Chilopoda</taxon>
        <taxon>Pleurostigmophora</taxon>
        <taxon>Geophilomorpha</taxon>
        <taxon>Linotaeniidae</taxon>
        <taxon>Strigamia</taxon>
    </lineage>
</organism>
<reference evidence="4" key="1">
    <citation type="submission" date="2011-05" db="EMBL/GenBank/DDBJ databases">
        <authorList>
            <person name="Richards S.R."/>
            <person name="Qu J."/>
            <person name="Jiang H."/>
            <person name="Jhangiani S.N."/>
            <person name="Agravi P."/>
            <person name="Goodspeed R."/>
            <person name="Gross S."/>
            <person name="Mandapat C."/>
            <person name="Jackson L."/>
            <person name="Mathew T."/>
            <person name="Pu L."/>
            <person name="Thornton R."/>
            <person name="Saada N."/>
            <person name="Wilczek-Boney K.B."/>
            <person name="Lee S."/>
            <person name="Kovar C."/>
            <person name="Wu Y."/>
            <person name="Scherer S.E."/>
            <person name="Worley K.C."/>
            <person name="Muzny D.M."/>
            <person name="Gibbs R."/>
        </authorList>
    </citation>
    <scope>NUCLEOTIDE SEQUENCE</scope>
    <source>
        <strain evidence="4">Brora</strain>
    </source>
</reference>
<dbReference type="Proteomes" id="UP000014500">
    <property type="component" value="Unassembled WGS sequence"/>
</dbReference>
<feature type="signal peptide" evidence="2">
    <location>
        <begin position="1"/>
        <end position="22"/>
    </location>
</feature>
<dbReference type="HOGENOM" id="CLU_1099707_0_0_1"/>
<evidence type="ECO:0000256" key="1">
    <source>
        <dbReference type="SAM" id="Coils"/>
    </source>
</evidence>
<sequence length="253" mass="28510">MISHRITSLAVAALCCIAFAASTPISTTFSTSTPIVSTQPEPPCRPPVADSDVLLYQSFESMQKWADNKLAAKYEDVKQGAAQEMTKFQETIHEQTKQQLKSFQQAVNEEKREILQKFSQSQETITSNLDAMKTEMNQLRAQLSELMSNVGGHRVNEFKDQIRNGLKEQNQQIQHQATIIQDVNNRLSQCVTDIKVSASESVVIWKGPGYGDEANRGYVLTGVVNFNRDKYVDSANRRQVLFLKNNAWTPLHE</sequence>
<proteinExistence type="predicted"/>
<keyword evidence="1" id="KW-0175">Coiled coil</keyword>
<dbReference type="AlphaFoldDB" id="T1JAE7"/>
<keyword evidence="2" id="KW-0732">Signal</keyword>
<dbReference type="EMBL" id="JH431998">
    <property type="status" value="NOT_ANNOTATED_CDS"/>
    <property type="molecule type" value="Genomic_DNA"/>
</dbReference>
<keyword evidence="4" id="KW-1185">Reference proteome</keyword>
<dbReference type="PhylomeDB" id="T1JAE7"/>
<reference evidence="3" key="2">
    <citation type="submission" date="2015-02" db="UniProtKB">
        <authorList>
            <consortium name="EnsemblMetazoa"/>
        </authorList>
    </citation>
    <scope>IDENTIFICATION</scope>
</reference>
<evidence type="ECO:0000313" key="4">
    <source>
        <dbReference type="Proteomes" id="UP000014500"/>
    </source>
</evidence>
<evidence type="ECO:0000256" key="2">
    <source>
        <dbReference type="SAM" id="SignalP"/>
    </source>
</evidence>